<evidence type="ECO:0000313" key="1">
    <source>
        <dbReference type="EMBL" id="KIK26123.1"/>
    </source>
</evidence>
<dbReference type="EMBL" id="KN833703">
    <property type="protein sequence ID" value="KIK26123.1"/>
    <property type="molecule type" value="Genomic_DNA"/>
</dbReference>
<sequence>MSSSWYRCLPFDALVSRWQNKLLRTVVRQYIHARDISWIRKTHQCQLSDIVIYAPA</sequence>
<accession>A0A0D0A219</accession>
<gene>
    <name evidence="1" type="ORF">PISMIDRAFT_676253</name>
</gene>
<evidence type="ECO:0000313" key="2">
    <source>
        <dbReference type="Proteomes" id="UP000054018"/>
    </source>
</evidence>
<reference evidence="1 2" key="1">
    <citation type="submission" date="2014-04" db="EMBL/GenBank/DDBJ databases">
        <authorList>
            <consortium name="DOE Joint Genome Institute"/>
            <person name="Kuo A."/>
            <person name="Kohler A."/>
            <person name="Costa M.D."/>
            <person name="Nagy L.G."/>
            <person name="Floudas D."/>
            <person name="Copeland A."/>
            <person name="Barry K.W."/>
            <person name="Cichocki N."/>
            <person name="Veneault-Fourrey C."/>
            <person name="LaButti K."/>
            <person name="Lindquist E.A."/>
            <person name="Lipzen A."/>
            <person name="Lundell T."/>
            <person name="Morin E."/>
            <person name="Murat C."/>
            <person name="Sun H."/>
            <person name="Tunlid A."/>
            <person name="Henrissat B."/>
            <person name="Grigoriev I.V."/>
            <person name="Hibbett D.S."/>
            <person name="Martin F."/>
            <person name="Nordberg H.P."/>
            <person name="Cantor M.N."/>
            <person name="Hua S.X."/>
        </authorList>
    </citation>
    <scope>NUCLEOTIDE SEQUENCE [LARGE SCALE GENOMIC DNA]</scope>
    <source>
        <strain evidence="1 2">441</strain>
    </source>
</reference>
<dbReference type="AlphaFoldDB" id="A0A0D0A219"/>
<keyword evidence="2" id="KW-1185">Reference proteome</keyword>
<dbReference type="Proteomes" id="UP000054018">
    <property type="component" value="Unassembled WGS sequence"/>
</dbReference>
<name>A0A0D0A219_9AGAM</name>
<proteinExistence type="predicted"/>
<dbReference type="HOGENOM" id="CLU_3015070_0_0_1"/>
<organism evidence="1 2">
    <name type="scientific">Pisolithus microcarpus 441</name>
    <dbReference type="NCBI Taxonomy" id="765257"/>
    <lineage>
        <taxon>Eukaryota</taxon>
        <taxon>Fungi</taxon>
        <taxon>Dikarya</taxon>
        <taxon>Basidiomycota</taxon>
        <taxon>Agaricomycotina</taxon>
        <taxon>Agaricomycetes</taxon>
        <taxon>Agaricomycetidae</taxon>
        <taxon>Boletales</taxon>
        <taxon>Sclerodermatineae</taxon>
        <taxon>Pisolithaceae</taxon>
        <taxon>Pisolithus</taxon>
    </lineage>
</organism>
<protein>
    <submittedName>
        <fullName evidence="1">Uncharacterized protein</fullName>
    </submittedName>
</protein>
<reference evidence="2" key="2">
    <citation type="submission" date="2015-01" db="EMBL/GenBank/DDBJ databases">
        <title>Evolutionary Origins and Diversification of the Mycorrhizal Mutualists.</title>
        <authorList>
            <consortium name="DOE Joint Genome Institute"/>
            <consortium name="Mycorrhizal Genomics Consortium"/>
            <person name="Kohler A."/>
            <person name="Kuo A."/>
            <person name="Nagy L.G."/>
            <person name="Floudas D."/>
            <person name="Copeland A."/>
            <person name="Barry K.W."/>
            <person name="Cichocki N."/>
            <person name="Veneault-Fourrey C."/>
            <person name="LaButti K."/>
            <person name="Lindquist E.A."/>
            <person name="Lipzen A."/>
            <person name="Lundell T."/>
            <person name="Morin E."/>
            <person name="Murat C."/>
            <person name="Riley R."/>
            <person name="Ohm R."/>
            <person name="Sun H."/>
            <person name="Tunlid A."/>
            <person name="Henrissat B."/>
            <person name="Grigoriev I.V."/>
            <person name="Hibbett D.S."/>
            <person name="Martin F."/>
        </authorList>
    </citation>
    <scope>NUCLEOTIDE SEQUENCE [LARGE SCALE GENOMIC DNA]</scope>
    <source>
        <strain evidence="2">441</strain>
    </source>
</reference>